<accession>A0A9W9FCH4</accession>
<feature type="compositionally biased region" description="Polar residues" evidence="1">
    <location>
        <begin position="340"/>
        <end position="349"/>
    </location>
</feature>
<dbReference type="AlphaFoldDB" id="A0A9W9FCH4"/>
<proteinExistence type="predicted"/>
<reference evidence="2" key="2">
    <citation type="journal article" date="2023" name="IMA Fungus">
        <title>Comparative genomic study of the Penicillium genus elucidates a diverse pangenome and 15 lateral gene transfer events.</title>
        <authorList>
            <person name="Petersen C."/>
            <person name="Sorensen T."/>
            <person name="Nielsen M.R."/>
            <person name="Sondergaard T.E."/>
            <person name="Sorensen J.L."/>
            <person name="Fitzpatrick D.A."/>
            <person name="Frisvad J.C."/>
            <person name="Nielsen K.L."/>
        </authorList>
    </citation>
    <scope>NUCLEOTIDE SEQUENCE</scope>
    <source>
        <strain evidence="2">IBT 30069</strain>
    </source>
</reference>
<dbReference type="OrthoDB" id="5389734at2759"/>
<feature type="region of interest" description="Disordered" evidence="1">
    <location>
        <begin position="320"/>
        <end position="487"/>
    </location>
</feature>
<protein>
    <submittedName>
        <fullName evidence="2">Uncharacterized protein</fullName>
    </submittedName>
</protein>
<evidence type="ECO:0000256" key="1">
    <source>
        <dbReference type="SAM" id="MobiDB-lite"/>
    </source>
</evidence>
<organism evidence="2 3">
    <name type="scientific">Penicillium angulare</name>
    <dbReference type="NCBI Taxonomy" id="116970"/>
    <lineage>
        <taxon>Eukaryota</taxon>
        <taxon>Fungi</taxon>
        <taxon>Dikarya</taxon>
        <taxon>Ascomycota</taxon>
        <taxon>Pezizomycotina</taxon>
        <taxon>Eurotiomycetes</taxon>
        <taxon>Eurotiomycetidae</taxon>
        <taxon>Eurotiales</taxon>
        <taxon>Aspergillaceae</taxon>
        <taxon>Penicillium</taxon>
    </lineage>
</organism>
<gene>
    <name evidence="2" type="ORF">N7456_008270</name>
</gene>
<evidence type="ECO:0000313" key="3">
    <source>
        <dbReference type="Proteomes" id="UP001149165"/>
    </source>
</evidence>
<comment type="caution">
    <text evidence="2">The sequence shown here is derived from an EMBL/GenBank/DDBJ whole genome shotgun (WGS) entry which is preliminary data.</text>
</comment>
<dbReference type="EMBL" id="JAPQKH010000005">
    <property type="protein sequence ID" value="KAJ5097549.1"/>
    <property type="molecule type" value="Genomic_DNA"/>
</dbReference>
<feature type="compositionally biased region" description="Polar residues" evidence="1">
    <location>
        <begin position="320"/>
        <end position="329"/>
    </location>
</feature>
<keyword evidence="3" id="KW-1185">Reference proteome</keyword>
<dbReference type="Proteomes" id="UP001149165">
    <property type="component" value="Unassembled WGS sequence"/>
</dbReference>
<evidence type="ECO:0000313" key="2">
    <source>
        <dbReference type="EMBL" id="KAJ5097549.1"/>
    </source>
</evidence>
<name>A0A9W9FCH4_9EURO</name>
<sequence length="652" mass="72737">MLIPIAPTAGLSPVSPITPISEEHSTDLALEDESSGPCPVHPIPQLQGPFEESILETKKGSANQWVVNIDAQSRRRDLLENDEYERLCGRKWRQRSSERYHPFWKLVSQLAFGVHLLANRLAISEPQVMRILQTHVDEMDGFLQRTTEDFLIIHLDVRTRTDYLNLPLGNLDVFDQMLEDRNFRLSLVAYNDQIEHAVDRFTLAITDSLRDLRKGKDAVSALWHYMVELSEKGCFASHSLKALYQAMMDNLEGWLETLSKLRRRGAALQKALGKLALRDTEMQRRVGIASRKGVRLLTNSNKTPAHARSFKQKLFTRGLSTSASNSLPSNKPLPRDPSLKRTSPSSTQPGDAEAKDKGNVGHSNTNATATKRESNMPRVLNRAKSCSALAMDSSSGATTPPPRVSGRLSRRISKPFLPRRSASDGEKATASQNRPSTAPARTLKSRSVSMEQLKGLWNNNRPRTQQSMAKSPTHHRRTSEHQVPENDNFESVKEQISQFLKTDRVVEAWDTMATKTGSCGRTLSKTAKEWPCSIFRANSPNAWRARAGHGKELSGASAERQMSWVQDTPEVLNVYSFKQRPESAPRIHVLSVQMTLDEDENAEDDILEEIPEAVGDTGSIITALPDVSAPALPMIPSISSEYRPRTVDCAQG</sequence>
<reference evidence="2" key="1">
    <citation type="submission" date="2022-11" db="EMBL/GenBank/DDBJ databases">
        <authorList>
            <person name="Petersen C."/>
        </authorList>
    </citation>
    <scope>NUCLEOTIDE SEQUENCE</scope>
    <source>
        <strain evidence="2">IBT 30069</strain>
    </source>
</reference>
<feature type="compositionally biased region" description="Polar residues" evidence="1">
    <location>
        <begin position="457"/>
        <end position="470"/>
    </location>
</feature>